<dbReference type="InterPro" id="IPR037066">
    <property type="entry name" value="Plug_dom_sf"/>
</dbReference>
<accession>A0A4Q1JIR6</accession>
<keyword evidence="3" id="KW-1133">Transmembrane helix</keyword>
<keyword evidence="1" id="KW-0813">Transport</keyword>
<dbReference type="AlphaFoldDB" id="A0A4Q1JIR6"/>
<keyword evidence="1" id="KW-1134">Transmembrane beta strand</keyword>
<feature type="transmembrane region" description="Helical" evidence="3">
    <location>
        <begin position="49"/>
        <end position="71"/>
    </location>
</feature>
<feature type="transmembrane region" description="Helical" evidence="3">
    <location>
        <begin position="319"/>
        <end position="339"/>
    </location>
</feature>
<keyword evidence="7" id="KW-1185">Reference proteome</keyword>
<dbReference type="RefSeq" id="WP_129255364.1">
    <property type="nucleotide sequence ID" value="NZ_SAXA01000015.1"/>
</dbReference>
<dbReference type="InterPro" id="IPR052173">
    <property type="entry name" value="Beta-lactam_resp_regulator"/>
</dbReference>
<comment type="caution">
    <text evidence="6">The sequence shown here is derived from an EMBL/GenBank/DDBJ whole genome shotgun (WGS) entry which is preliminary data.</text>
</comment>
<evidence type="ECO:0000313" key="7">
    <source>
        <dbReference type="Proteomes" id="UP000289703"/>
    </source>
</evidence>
<dbReference type="PROSITE" id="PS52016">
    <property type="entry name" value="TONB_DEPENDENT_REC_3"/>
    <property type="match status" value="1"/>
</dbReference>
<protein>
    <recommendedName>
        <fullName evidence="8">Peptidase M56 domain-containing protein</fullName>
    </recommendedName>
</protein>
<dbReference type="SUPFAM" id="SSF56935">
    <property type="entry name" value="Porins"/>
    <property type="match status" value="1"/>
</dbReference>
<dbReference type="Proteomes" id="UP000289703">
    <property type="component" value="Unassembled WGS sequence"/>
</dbReference>
<dbReference type="InterPro" id="IPR008756">
    <property type="entry name" value="Peptidase_M56"/>
</dbReference>
<dbReference type="GO" id="GO:0009279">
    <property type="term" value="C:cell outer membrane"/>
    <property type="evidence" value="ECO:0007669"/>
    <property type="project" value="UniProtKB-SubCell"/>
</dbReference>
<dbReference type="OrthoDB" id="15218at2"/>
<keyword evidence="1 3" id="KW-0472">Membrane</keyword>
<feature type="domain" description="TonB-dependent receptor plug" evidence="5">
    <location>
        <begin position="677"/>
        <end position="742"/>
    </location>
</feature>
<dbReference type="Pfam" id="PF05569">
    <property type="entry name" value="Peptidase_M56"/>
    <property type="match status" value="1"/>
</dbReference>
<evidence type="ECO:0000256" key="1">
    <source>
        <dbReference type="PROSITE-ProRule" id="PRU01360"/>
    </source>
</evidence>
<feature type="coiled-coil region" evidence="2">
    <location>
        <begin position="430"/>
        <end position="497"/>
    </location>
</feature>
<evidence type="ECO:0000259" key="4">
    <source>
        <dbReference type="Pfam" id="PF05569"/>
    </source>
</evidence>
<name>A0A4Q1JIR6_9BACT</name>
<proteinExistence type="inferred from homology"/>
<feature type="domain" description="Peptidase M56" evidence="4">
    <location>
        <begin position="22"/>
        <end position="262"/>
    </location>
</feature>
<feature type="transmembrane region" description="Helical" evidence="3">
    <location>
        <begin position="14"/>
        <end position="37"/>
    </location>
</feature>
<comment type="subcellular location">
    <subcellularLocation>
        <location evidence="1">Cell outer membrane</location>
        <topology evidence="1">Multi-pass membrane protein</topology>
    </subcellularLocation>
</comment>
<sequence>MNLSNLNIHSLSEALAWTLLHSIWQAALIAGIIALAFRFLDKNNARLRYAMASLGMLFIFVFAILTFISTLPEKTLITKLNLSNLDQELVSGNQSFVMSWAWFKSLLPTNILFPILLRTWLIGVALLSLKMVMNYITALRLRKHKAFQLNEKHMLLASGLVERFNIKKKVIFRESASIDSPSLIGYFKPVILLPIILISGIPDNQLEIIIAHELAHIRRHDYLVQFIQGIIEILFFYHPMVWWLSSVVNTEREHICDDLAVKVCGESLTLIKALNNMESIRKKKPELVLSFSGKKANLLNRVRRIVNPKTDIHPVLERGLMSALFVFALFGMILFSNLANSENQVKAQGAINLSLVDLDNNPFGQVAPVHLEQKKKTDSLTAPEKVQTIAKPSLAEIPSLPESPALPEVPEAPELNSALQDTIIKMDELSKTQKEALKDALKELESVKIEISEESLKELKEGLKELESIDINIKKELIEAEAEMERELKNLGEEHQKISFKDIDENSNLSQTEKDELKAKIKSSLERINSEEFRQEIRENLERSKESIQRQLEKIKSGEFKRTLEAQKEKIREMIKKFESPEFQQNLKDNIEKSRIHIEKCLKNNEGKKIKLKIDSTNMPLCILDGIEISQNELNKIDSDVIESINVLKDKTETSIYGEKGKNGVILIDSKNMRRSKDRSKNSKTIKINGKTKNPPLYIIDGVKMNKHMKITDIDPSDIESINVLKDKSAIEKYGKKAKNGVIEITTKNDRIKNFNEYMKSKKD</sequence>
<dbReference type="InterPro" id="IPR012910">
    <property type="entry name" value="Plug_dom"/>
</dbReference>
<evidence type="ECO:0008006" key="8">
    <source>
        <dbReference type="Google" id="ProtNLM"/>
    </source>
</evidence>
<evidence type="ECO:0000259" key="5">
    <source>
        <dbReference type="Pfam" id="PF07715"/>
    </source>
</evidence>
<dbReference type="Pfam" id="PF07715">
    <property type="entry name" value="Plug"/>
    <property type="match status" value="1"/>
</dbReference>
<keyword evidence="1 3" id="KW-0812">Transmembrane</keyword>
<dbReference type="PANTHER" id="PTHR34978:SF3">
    <property type="entry name" value="SLR0241 PROTEIN"/>
    <property type="match status" value="1"/>
</dbReference>
<dbReference type="InterPro" id="IPR039426">
    <property type="entry name" value="TonB-dep_rcpt-like"/>
</dbReference>
<evidence type="ECO:0000313" key="6">
    <source>
        <dbReference type="EMBL" id="RXQ89528.1"/>
    </source>
</evidence>
<feature type="transmembrane region" description="Helical" evidence="3">
    <location>
        <begin position="111"/>
        <end position="133"/>
    </location>
</feature>
<dbReference type="EMBL" id="SAXA01000015">
    <property type="protein sequence ID" value="RXQ89528.1"/>
    <property type="molecule type" value="Genomic_DNA"/>
</dbReference>
<dbReference type="PANTHER" id="PTHR34978">
    <property type="entry name" value="POSSIBLE SENSOR-TRANSDUCER PROTEIN BLAR"/>
    <property type="match status" value="1"/>
</dbReference>
<keyword evidence="1" id="KW-0998">Cell outer membrane</keyword>
<evidence type="ECO:0000256" key="3">
    <source>
        <dbReference type="SAM" id="Phobius"/>
    </source>
</evidence>
<dbReference type="Gene3D" id="2.170.130.10">
    <property type="entry name" value="TonB-dependent receptor, plug domain"/>
    <property type="match status" value="2"/>
</dbReference>
<organism evidence="6 7">
    <name type="scientific">Ancylomarina salipaludis</name>
    <dbReference type="NCBI Taxonomy" id="2501299"/>
    <lineage>
        <taxon>Bacteria</taxon>
        <taxon>Pseudomonadati</taxon>
        <taxon>Bacteroidota</taxon>
        <taxon>Bacteroidia</taxon>
        <taxon>Marinilabiliales</taxon>
        <taxon>Marinifilaceae</taxon>
        <taxon>Ancylomarina</taxon>
    </lineage>
</organism>
<keyword evidence="2" id="KW-0175">Coiled coil</keyword>
<evidence type="ECO:0000256" key="2">
    <source>
        <dbReference type="SAM" id="Coils"/>
    </source>
</evidence>
<reference evidence="6 7" key="1">
    <citation type="submission" date="2019-01" db="EMBL/GenBank/DDBJ databases">
        <title>Ancylomarina salipaludis sp. nov., isolated from a salt marsh.</title>
        <authorList>
            <person name="Yoon J.-H."/>
        </authorList>
    </citation>
    <scope>NUCLEOTIDE SEQUENCE [LARGE SCALE GENOMIC DNA]</scope>
    <source>
        <strain evidence="6 7">SHSM-M15</strain>
    </source>
</reference>
<comment type="similarity">
    <text evidence="1">Belongs to the TonB-dependent receptor family.</text>
</comment>
<feature type="transmembrane region" description="Helical" evidence="3">
    <location>
        <begin position="222"/>
        <end position="244"/>
    </location>
</feature>
<gene>
    <name evidence="6" type="ORF">EO244_14270</name>
</gene>
<dbReference type="CDD" id="cd07341">
    <property type="entry name" value="M56_BlaR1_MecR1_like"/>
    <property type="match status" value="1"/>
</dbReference>